<dbReference type="Pfam" id="PF00089">
    <property type="entry name" value="Trypsin"/>
    <property type="match status" value="3"/>
</dbReference>
<dbReference type="PANTHER" id="PTHR24260">
    <property type="match status" value="1"/>
</dbReference>
<evidence type="ECO:0000256" key="10">
    <source>
        <dbReference type="SAM" id="SignalP"/>
    </source>
</evidence>
<keyword evidence="9" id="KW-0378">Hydrolase</keyword>
<feature type="signal peptide" evidence="10">
    <location>
        <begin position="1"/>
        <end position="29"/>
    </location>
</feature>
<comment type="similarity">
    <text evidence="8">Belongs to the peptidase S1 family. CLIP subfamily.</text>
</comment>
<evidence type="ECO:0000256" key="3">
    <source>
        <dbReference type="ARBA" id="ARBA00022588"/>
    </source>
</evidence>
<proteinExistence type="inferred from homology"/>
<feature type="domain" description="Peptidase S1" evidence="11">
    <location>
        <begin position="102"/>
        <end position="316"/>
    </location>
</feature>
<dbReference type="InterPro" id="IPR001254">
    <property type="entry name" value="Trypsin_dom"/>
</dbReference>
<keyword evidence="3" id="KW-0399">Innate immunity</keyword>
<keyword evidence="5" id="KW-0391">Immunity</keyword>
<evidence type="ECO:0000256" key="1">
    <source>
        <dbReference type="ARBA" id="ARBA00004613"/>
    </source>
</evidence>
<dbReference type="InterPro" id="IPR051333">
    <property type="entry name" value="CLIP_Serine_Protease"/>
</dbReference>
<dbReference type="CDD" id="cd00190">
    <property type="entry name" value="Tryp_SPc"/>
    <property type="match status" value="1"/>
</dbReference>
<evidence type="ECO:0000256" key="5">
    <source>
        <dbReference type="ARBA" id="ARBA00022859"/>
    </source>
</evidence>
<feature type="domain" description="Peptidase S1" evidence="11">
    <location>
        <begin position="669"/>
        <end position="867"/>
    </location>
</feature>
<dbReference type="Gene3D" id="2.40.10.10">
    <property type="entry name" value="Trypsin-like serine proteases"/>
    <property type="match status" value="3"/>
</dbReference>
<dbReference type="InterPro" id="IPR001314">
    <property type="entry name" value="Peptidase_S1A"/>
</dbReference>
<feature type="domain" description="Peptidase S1" evidence="11">
    <location>
        <begin position="366"/>
        <end position="601"/>
    </location>
</feature>
<dbReference type="SUPFAM" id="SSF50494">
    <property type="entry name" value="Trypsin-like serine proteases"/>
    <property type="match status" value="3"/>
</dbReference>
<dbReference type="InterPro" id="IPR033116">
    <property type="entry name" value="TRYPSIN_SER"/>
</dbReference>
<dbReference type="PRINTS" id="PR00722">
    <property type="entry name" value="CHYMOTRYPSIN"/>
</dbReference>
<evidence type="ECO:0000256" key="2">
    <source>
        <dbReference type="ARBA" id="ARBA00022525"/>
    </source>
</evidence>
<organism evidence="12 13">
    <name type="scientific">Anopheles atroparvus</name>
    <name type="common">European mosquito</name>
    <dbReference type="NCBI Taxonomy" id="41427"/>
    <lineage>
        <taxon>Eukaryota</taxon>
        <taxon>Metazoa</taxon>
        <taxon>Ecdysozoa</taxon>
        <taxon>Arthropoda</taxon>
        <taxon>Hexapoda</taxon>
        <taxon>Insecta</taxon>
        <taxon>Pterygota</taxon>
        <taxon>Neoptera</taxon>
        <taxon>Endopterygota</taxon>
        <taxon>Diptera</taxon>
        <taxon>Nematocera</taxon>
        <taxon>Culicoidea</taxon>
        <taxon>Culicidae</taxon>
        <taxon>Anophelinae</taxon>
        <taxon>Anopheles</taxon>
    </lineage>
</organism>
<dbReference type="GO" id="GO:0005576">
    <property type="term" value="C:extracellular region"/>
    <property type="evidence" value="ECO:0007669"/>
    <property type="project" value="UniProtKB-SubCell"/>
</dbReference>
<dbReference type="Proteomes" id="UP000075880">
    <property type="component" value="Unassembled WGS sequence"/>
</dbReference>
<keyword evidence="9" id="KW-0645">Protease</keyword>
<keyword evidence="13" id="KW-1185">Reference proteome</keyword>
<name>A0AAG5D9H8_ANOAO</name>
<dbReference type="GO" id="GO:0004252">
    <property type="term" value="F:serine-type endopeptidase activity"/>
    <property type="evidence" value="ECO:0007669"/>
    <property type="project" value="InterPro"/>
</dbReference>
<dbReference type="GO" id="GO:0045087">
    <property type="term" value="P:innate immune response"/>
    <property type="evidence" value="ECO:0007669"/>
    <property type="project" value="UniProtKB-KW"/>
</dbReference>
<keyword evidence="6" id="KW-1015">Disulfide bond</keyword>
<keyword evidence="9" id="KW-0720">Serine protease</keyword>
<dbReference type="InterPro" id="IPR009003">
    <property type="entry name" value="Peptidase_S1_PA"/>
</dbReference>
<dbReference type="PROSITE" id="PS00134">
    <property type="entry name" value="TRYPSIN_HIS"/>
    <property type="match status" value="1"/>
</dbReference>
<dbReference type="PROSITE" id="PS50240">
    <property type="entry name" value="TRYPSIN_DOM"/>
    <property type="match status" value="3"/>
</dbReference>
<evidence type="ECO:0000256" key="6">
    <source>
        <dbReference type="ARBA" id="ARBA00023157"/>
    </source>
</evidence>
<evidence type="ECO:0000256" key="8">
    <source>
        <dbReference type="ARBA" id="ARBA00024195"/>
    </source>
</evidence>
<dbReference type="InterPro" id="IPR043504">
    <property type="entry name" value="Peptidase_S1_PA_chymotrypsin"/>
</dbReference>
<feature type="chain" id="PRO_5042532622" description="Peptidase S1 domain-containing protein" evidence="10">
    <location>
        <begin position="30"/>
        <end position="867"/>
    </location>
</feature>
<comment type="subcellular location">
    <subcellularLocation>
        <location evidence="1">Secreted</location>
    </subcellularLocation>
</comment>
<dbReference type="GO" id="GO:0006508">
    <property type="term" value="P:proteolysis"/>
    <property type="evidence" value="ECO:0007669"/>
    <property type="project" value="UniProtKB-KW"/>
</dbReference>
<sequence length="867" mass="98389">MAAHGVKMLGVVKASVLIAIAQFLGSVCGDLQPTDSNLNEDITNTFLPNERETVDDCHLRYYKYGKGLDPLPAFGRPVYLREFAHMAAVGWTQPNGTIVWNCGGSLIWENYVLTAAHCTVDYSNMQPDVVRLGDINLYNDTDDQYAQQLKIVEIIRHPEHRFSSRYHDLALLRLEKNVVLHDTVTPGCLWNDEEIPFPSMDATGWGATGFGEKNTPILLKVSLSVIKKAECDRHYRAGGRGLKQGLQNYQLCAGDIKMDTCPGDSGGPLQVKLLHNAKMTPFIVAVTSFGSACGQSVPGVYMKVSSYIPWIRSELAKRGEKIEEWSFNPYACALRYVHLREYEDDVIIDKSDGFETIDSTKAHMNIIESSQTVKIHWPAGRKGPTDCYGVVIDEDTILTLARCAMFERLPASYIVHNNKTNDVVTVYRHPKHVSGSFYNDIAVLKMKDRFKLSRDFVPACIWSAFELPDPKFYVTGHGRLDLNIFNYFSGPITKFQPQIAQLSPRADIQSGENCTVPDDYQSGLSRGLTQEHLCFGNKPFLVPESCQMKSGAPIRRNIWRMNRHFEHFYGLNLLGKDCGFGRSAVATRIGYHIDWLNSVLIPNYRKHRSARSVKVQFSAVRNDLKELDECESRYKMFHRSIDNESERIDHFFHTVYIGWRFRNETNWICTGTLVARNLVVISAYCQIMGNDPPTEVNIAEGNPNEAKFRPKAVKIAEVIVHPKFNPETLEHDIAVVRLERNIVPTAQKYPICLWKNETHTPFLLHRMVKTGLESAFVESYPKYNSDCKKYLDERRIRAPDSFAFCTDTNADYMSFSSGAPIVWYRSDKTDNTTTQYLVGLIKYELSDEGLGVNTRISSYVSWIKSLL</sequence>
<dbReference type="PROSITE" id="PS00135">
    <property type="entry name" value="TRYPSIN_SER"/>
    <property type="match status" value="1"/>
</dbReference>
<evidence type="ECO:0000256" key="9">
    <source>
        <dbReference type="RuleBase" id="RU363034"/>
    </source>
</evidence>
<evidence type="ECO:0000259" key="11">
    <source>
        <dbReference type="PROSITE" id="PS50240"/>
    </source>
</evidence>
<evidence type="ECO:0000256" key="7">
    <source>
        <dbReference type="ARBA" id="ARBA00023180"/>
    </source>
</evidence>
<keyword evidence="7" id="KW-0325">Glycoprotein</keyword>
<dbReference type="AlphaFoldDB" id="A0AAG5D9H8"/>
<dbReference type="PANTHER" id="PTHR24260:SF147">
    <property type="entry name" value="EG:BACR7A4.3 PROTEIN-RELATED"/>
    <property type="match status" value="1"/>
</dbReference>
<accession>A0AAG5D9H8</accession>
<dbReference type="InterPro" id="IPR018114">
    <property type="entry name" value="TRYPSIN_HIS"/>
</dbReference>
<dbReference type="EnsemblMetazoa" id="ENSAATROPT008656">
    <property type="protein sequence ID" value="ENSAATROPP007801"/>
    <property type="gene ID" value="ENSAATROPG007042"/>
</dbReference>
<evidence type="ECO:0000313" key="12">
    <source>
        <dbReference type="EnsemblMetazoa" id="ENSAATROPP007801"/>
    </source>
</evidence>
<keyword evidence="4 10" id="KW-0732">Signal</keyword>
<evidence type="ECO:0000256" key="4">
    <source>
        <dbReference type="ARBA" id="ARBA00022729"/>
    </source>
</evidence>
<reference evidence="12" key="1">
    <citation type="submission" date="2024-04" db="UniProtKB">
        <authorList>
            <consortium name="EnsemblMetazoa"/>
        </authorList>
    </citation>
    <scope>IDENTIFICATION</scope>
    <source>
        <strain evidence="12">EBRO</strain>
    </source>
</reference>
<evidence type="ECO:0000313" key="13">
    <source>
        <dbReference type="Proteomes" id="UP000075880"/>
    </source>
</evidence>
<protein>
    <recommendedName>
        <fullName evidence="11">Peptidase S1 domain-containing protein</fullName>
    </recommendedName>
</protein>
<dbReference type="FunFam" id="2.40.10.10:FF:000028">
    <property type="entry name" value="Serine protease easter"/>
    <property type="match status" value="1"/>
</dbReference>
<keyword evidence="2" id="KW-0964">Secreted</keyword>
<dbReference type="SMART" id="SM00020">
    <property type="entry name" value="Tryp_SPc"/>
    <property type="match status" value="2"/>
</dbReference>